<evidence type="ECO:0000313" key="2">
    <source>
        <dbReference type="Proteomes" id="UP000724584"/>
    </source>
</evidence>
<name>A0ACB7PLG2_9PEZI</name>
<dbReference type="Proteomes" id="UP000724584">
    <property type="component" value="Unassembled WGS sequence"/>
</dbReference>
<organism evidence="1 2">
    <name type="scientific">Chaetomium tenue</name>
    <dbReference type="NCBI Taxonomy" id="1854479"/>
    <lineage>
        <taxon>Eukaryota</taxon>
        <taxon>Fungi</taxon>
        <taxon>Dikarya</taxon>
        <taxon>Ascomycota</taxon>
        <taxon>Pezizomycotina</taxon>
        <taxon>Sordariomycetes</taxon>
        <taxon>Sordariomycetidae</taxon>
        <taxon>Sordariales</taxon>
        <taxon>Chaetomiaceae</taxon>
        <taxon>Chaetomium</taxon>
    </lineage>
</organism>
<sequence length="470" mass="49765">MEIYTLNLTILLTLCLALFILQQLKRQPPPPITTTTPKDKPTTTTPQPKQTKKPNPSPKSPIPFLLAYTLATTSDWLQGPHLHPLYTTTHHLPPHTISLLFTAGYLAAAVSGHAVGAWADARGRKKACLAFCGVYAVSCGLACVGIGEEGVGFGVGLGGLVVGRVLGGVGTGLLFVGFESWVVGDLKKGRRRRGGGAEEGEGEVEAEAELGWVMGAMSGLNSVAAIVSGAGSEWLVMRTGSRKAPFALAVGVLVVAAGVIGWFWDENYGEAVEAKNEKGELKSRVWSVLSNPQVLALGAASTIFEGSMYLFVFFWAPVLRSVQSSPGDLPYGLIFASFMAATLASSLAFNAITQRQLMRHTSLLVAILGASAACFFLSATPKSEQSAFWVFCLFEAAVGMYWSCMGYLKGQLVEDGVRAQVYGILRIPLNIFVVVSLLVTGDGDSYGKVFSVCSTLLLASSGALWAVMAA</sequence>
<comment type="caution">
    <text evidence="1">The sequence shown here is derived from an EMBL/GenBank/DDBJ whole genome shotgun (WGS) entry which is preliminary data.</text>
</comment>
<evidence type="ECO:0000313" key="1">
    <source>
        <dbReference type="EMBL" id="KAH6640597.1"/>
    </source>
</evidence>
<keyword evidence="2" id="KW-1185">Reference proteome</keyword>
<protein>
    <submittedName>
        <fullName evidence="1">Uncharacterized protein</fullName>
    </submittedName>
</protein>
<gene>
    <name evidence="1" type="ORF">F5144DRAFT_640542</name>
</gene>
<proteinExistence type="predicted"/>
<accession>A0ACB7PLG2</accession>
<reference evidence="1 2" key="1">
    <citation type="journal article" date="2021" name="Nat. Commun.">
        <title>Genetic determinants of endophytism in the Arabidopsis root mycobiome.</title>
        <authorList>
            <person name="Mesny F."/>
            <person name="Miyauchi S."/>
            <person name="Thiergart T."/>
            <person name="Pickel B."/>
            <person name="Atanasova L."/>
            <person name="Karlsson M."/>
            <person name="Huettel B."/>
            <person name="Barry K.W."/>
            <person name="Haridas S."/>
            <person name="Chen C."/>
            <person name="Bauer D."/>
            <person name="Andreopoulos W."/>
            <person name="Pangilinan J."/>
            <person name="LaButti K."/>
            <person name="Riley R."/>
            <person name="Lipzen A."/>
            <person name="Clum A."/>
            <person name="Drula E."/>
            <person name="Henrissat B."/>
            <person name="Kohler A."/>
            <person name="Grigoriev I.V."/>
            <person name="Martin F.M."/>
            <person name="Hacquard S."/>
        </authorList>
    </citation>
    <scope>NUCLEOTIDE SEQUENCE [LARGE SCALE GENOMIC DNA]</scope>
    <source>
        <strain evidence="1 2">MPI-SDFR-AT-0079</strain>
    </source>
</reference>
<dbReference type="EMBL" id="JAGIZQ010000002">
    <property type="protein sequence ID" value="KAH6640597.1"/>
    <property type="molecule type" value="Genomic_DNA"/>
</dbReference>